<accession>A0A8T3A424</accession>
<gene>
    <name evidence="1" type="ORF">KFK09_028796</name>
</gene>
<name>A0A8T3A424_DENNO</name>
<dbReference type="Proteomes" id="UP000829196">
    <property type="component" value="Unassembled WGS sequence"/>
</dbReference>
<reference evidence="1" key="1">
    <citation type="journal article" date="2022" name="Front. Genet.">
        <title>Chromosome-Scale Assembly of the Dendrobium nobile Genome Provides Insights Into the Molecular Mechanism of the Biosynthesis of the Medicinal Active Ingredient of Dendrobium.</title>
        <authorList>
            <person name="Xu Q."/>
            <person name="Niu S.-C."/>
            <person name="Li K.-L."/>
            <person name="Zheng P.-J."/>
            <person name="Zhang X.-J."/>
            <person name="Jia Y."/>
            <person name="Liu Y."/>
            <person name="Niu Y.-X."/>
            <person name="Yu L.-H."/>
            <person name="Chen D.-F."/>
            <person name="Zhang G.-Q."/>
        </authorList>
    </citation>
    <scope>NUCLEOTIDE SEQUENCE</scope>
    <source>
        <tissue evidence="1">Leaf</tissue>
    </source>
</reference>
<dbReference type="EMBL" id="JAGYWB010000019">
    <property type="protein sequence ID" value="KAI0488957.1"/>
    <property type="molecule type" value="Genomic_DNA"/>
</dbReference>
<organism evidence="1 2">
    <name type="scientific">Dendrobium nobile</name>
    <name type="common">Orchid</name>
    <dbReference type="NCBI Taxonomy" id="94219"/>
    <lineage>
        <taxon>Eukaryota</taxon>
        <taxon>Viridiplantae</taxon>
        <taxon>Streptophyta</taxon>
        <taxon>Embryophyta</taxon>
        <taxon>Tracheophyta</taxon>
        <taxon>Spermatophyta</taxon>
        <taxon>Magnoliopsida</taxon>
        <taxon>Liliopsida</taxon>
        <taxon>Asparagales</taxon>
        <taxon>Orchidaceae</taxon>
        <taxon>Epidendroideae</taxon>
        <taxon>Malaxideae</taxon>
        <taxon>Dendrobiinae</taxon>
        <taxon>Dendrobium</taxon>
    </lineage>
</organism>
<proteinExistence type="predicted"/>
<dbReference type="AlphaFoldDB" id="A0A8T3A424"/>
<keyword evidence="2" id="KW-1185">Reference proteome</keyword>
<evidence type="ECO:0000313" key="2">
    <source>
        <dbReference type="Proteomes" id="UP000829196"/>
    </source>
</evidence>
<sequence>MVIRRLDDWVFCRVRHKGSLLSESDDKPLPPLPPPAAASFFIKSPAQHELKQQYAGKERNSLFELSDCQLMGDLMGSAYRAESAGENSELFQGGDFFIRE</sequence>
<evidence type="ECO:0000313" key="1">
    <source>
        <dbReference type="EMBL" id="KAI0488957.1"/>
    </source>
</evidence>
<comment type="caution">
    <text evidence="1">The sequence shown here is derived from an EMBL/GenBank/DDBJ whole genome shotgun (WGS) entry which is preliminary data.</text>
</comment>
<protein>
    <submittedName>
        <fullName evidence="1">Uncharacterized protein</fullName>
    </submittedName>
</protein>